<evidence type="ECO:0000256" key="6">
    <source>
        <dbReference type="ARBA" id="ARBA00022970"/>
    </source>
</evidence>
<sequence>MNRSKFVGATLIVAGTSIGAGMLALPLATAAIGFWPAMALMAVTWALSAYSALLMLEVNLKTGENLNLHSMTGKVLGPQGQWLGMAAMLALLYALTAAYLSGGSSLLLLKLNGFVELSPTVGAILFAILLGSLVAGGVKYIDAATRVLFTIKMIALGVVLCGLLPQLDLSYVAATGSADTNVWMAVVPVLITSFGFHVCIPTLVRYLDGDVVTLRRALLTGSLLPMVCYGLWLLAALGSLSMQERAALSEGDALVTLVQSLSAKSQWSGIGQALTLFADLALITSFFGVSLSLFDYLAELFRLGKNATGRVLNWGLTFVPPLVLAVFFPGGFVAVLGYAAVPLIVLMVVLPVMMARQLRRQQREPEYQVRGGNMALNGATFAGTLVIAAQLYTSW</sequence>
<dbReference type="KEGG" id="fes:HER31_00230"/>
<evidence type="ECO:0000256" key="1">
    <source>
        <dbReference type="ARBA" id="ARBA00004429"/>
    </source>
</evidence>
<dbReference type="Pfam" id="PF03222">
    <property type="entry name" value="Trp_Tyr_perm"/>
    <property type="match status" value="1"/>
</dbReference>
<feature type="transmembrane region" description="Helical" evidence="9">
    <location>
        <begin position="374"/>
        <end position="392"/>
    </location>
</feature>
<feature type="transmembrane region" description="Helical" evidence="9">
    <location>
        <begin position="81"/>
        <end position="100"/>
    </location>
</feature>
<dbReference type="GO" id="GO:0015173">
    <property type="term" value="F:aromatic amino acid transmembrane transporter activity"/>
    <property type="evidence" value="ECO:0007669"/>
    <property type="project" value="InterPro"/>
</dbReference>
<keyword evidence="2" id="KW-0813">Transport</keyword>
<evidence type="ECO:0000256" key="9">
    <source>
        <dbReference type="SAM" id="Phobius"/>
    </source>
</evidence>
<feature type="transmembrane region" description="Helical" evidence="9">
    <location>
        <begin position="335"/>
        <end position="353"/>
    </location>
</feature>
<keyword evidence="6" id="KW-0029">Amino-acid transport</keyword>
<feature type="transmembrane region" description="Helical" evidence="9">
    <location>
        <begin position="120"/>
        <end position="140"/>
    </location>
</feature>
<comment type="subcellular location">
    <subcellularLocation>
        <location evidence="1">Cell inner membrane</location>
        <topology evidence="1">Multi-pass membrane protein</topology>
    </subcellularLocation>
</comment>
<evidence type="ECO:0000256" key="3">
    <source>
        <dbReference type="ARBA" id="ARBA00022475"/>
    </source>
</evidence>
<organism evidence="10 11">
    <name type="scientific">Ferrimonas lipolytica</name>
    <dbReference type="NCBI Taxonomy" id="2724191"/>
    <lineage>
        <taxon>Bacteria</taxon>
        <taxon>Pseudomonadati</taxon>
        <taxon>Pseudomonadota</taxon>
        <taxon>Gammaproteobacteria</taxon>
        <taxon>Alteromonadales</taxon>
        <taxon>Ferrimonadaceae</taxon>
        <taxon>Ferrimonas</taxon>
    </lineage>
</organism>
<evidence type="ECO:0000256" key="4">
    <source>
        <dbReference type="ARBA" id="ARBA00022519"/>
    </source>
</evidence>
<keyword evidence="4" id="KW-0997">Cell inner membrane</keyword>
<evidence type="ECO:0000256" key="2">
    <source>
        <dbReference type="ARBA" id="ARBA00022448"/>
    </source>
</evidence>
<evidence type="ECO:0000256" key="7">
    <source>
        <dbReference type="ARBA" id="ARBA00022989"/>
    </source>
</evidence>
<keyword evidence="5 9" id="KW-0812">Transmembrane</keyword>
<dbReference type="InterPro" id="IPR018227">
    <property type="entry name" value="Amino_acid_transport_2"/>
</dbReference>
<feature type="transmembrane region" description="Helical" evidence="9">
    <location>
        <begin position="40"/>
        <end position="60"/>
    </location>
</feature>
<protein>
    <submittedName>
        <fullName evidence="10">Amino acid permease</fullName>
    </submittedName>
</protein>
<feature type="transmembrane region" description="Helical" evidence="9">
    <location>
        <begin position="216"/>
        <end position="235"/>
    </location>
</feature>
<dbReference type="Proteomes" id="UP000501602">
    <property type="component" value="Chromosome"/>
</dbReference>
<evidence type="ECO:0000256" key="8">
    <source>
        <dbReference type="ARBA" id="ARBA00023136"/>
    </source>
</evidence>
<keyword evidence="8 9" id="KW-0472">Membrane</keyword>
<dbReference type="PANTHER" id="PTHR46997">
    <property type="entry name" value="LOW AFFINITY TRYPTOPHAN PERMEASE-RELATED"/>
    <property type="match status" value="1"/>
</dbReference>
<dbReference type="Gene3D" id="1.20.1740.10">
    <property type="entry name" value="Amino acid/polyamine transporter I"/>
    <property type="match status" value="1"/>
</dbReference>
<dbReference type="InterPro" id="IPR013059">
    <property type="entry name" value="Trp_tyr_transpt"/>
</dbReference>
<dbReference type="RefSeq" id="WP_168663035.1">
    <property type="nucleotide sequence ID" value="NZ_CP051180.1"/>
</dbReference>
<dbReference type="EMBL" id="CP051180">
    <property type="protein sequence ID" value="QIZ78761.1"/>
    <property type="molecule type" value="Genomic_DNA"/>
</dbReference>
<name>A0A6H1UI50_9GAMM</name>
<feature type="transmembrane region" description="Helical" evidence="9">
    <location>
        <begin position="147"/>
        <end position="167"/>
    </location>
</feature>
<evidence type="ECO:0000313" key="11">
    <source>
        <dbReference type="Proteomes" id="UP000501602"/>
    </source>
</evidence>
<evidence type="ECO:0000256" key="5">
    <source>
        <dbReference type="ARBA" id="ARBA00022692"/>
    </source>
</evidence>
<feature type="transmembrane region" description="Helical" evidence="9">
    <location>
        <begin position="276"/>
        <end position="298"/>
    </location>
</feature>
<keyword evidence="7 9" id="KW-1133">Transmembrane helix</keyword>
<dbReference type="PANTHER" id="PTHR46997:SF2">
    <property type="entry name" value="TYROSINE-SPECIFIC TRANSPORT SYSTEM"/>
    <property type="match status" value="1"/>
</dbReference>
<proteinExistence type="predicted"/>
<gene>
    <name evidence="10" type="ORF">HER31_00230</name>
</gene>
<dbReference type="AlphaFoldDB" id="A0A6H1UI50"/>
<dbReference type="GO" id="GO:0003333">
    <property type="term" value="P:amino acid transmembrane transport"/>
    <property type="evidence" value="ECO:0007669"/>
    <property type="project" value="InterPro"/>
</dbReference>
<accession>A0A6H1UI50</accession>
<dbReference type="PRINTS" id="PR00166">
    <property type="entry name" value="AROAAPRMEASE"/>
</dbReference>
<evidence type="ECO:0000313" key="10">
    <source>
        <dbReference type="EMBL" id="QIZ78761.1"/>
    </source>
</evidence>
<dbReference type="GO" id="GO:0005886">
    <property type="term" value="C:plasma membrane"/>
    <property type="evidence" value="ECO:0007669"/>
    <property type="project" value="UniProtKB-SubCell"/>
</dbReference>
<reference evidence="10 11" key="1">
    <citation type="submission" date="2020-04" db="EMBL/GenBank/DDBJ databases">
        <title>Ferrimonas sp. S7 isolated from sea water.</title>
        <authorList>
            <person name="Bae S.S."/>
            <person name="Baek K."/>
        </authorList>
    </citation>
    <scope>NUCLEOTIDE SEQUENCE [LARGE SCALE GENOMIC DNA]</scope>
    <source>
        <strain evidence="10 11">S7</strain>
    </source>
</reference>
<feature type="transmembrane region" description="Helical" evidence="9">
    <location>
        <begin position="310"/>
        <end position="329"/>
    </location>
</feature>
<keyword evidence="3" id="KW-1003">Cell membrane</keyword>
<feature type="transmembrane region" description="Helical" evidence="9">
    <location>
        <begin position="182"/>
        <end position="204"/>
    </location>
</feature>
<keyword evidence="11" id="KW-1185">Reference proteome</keyword>